<reference evidence="3" key="1">
    <citation type="journal article" date="2014" name="Soil Biol. Biochem.">
        <title>Structure and function of bacterial communities in ageing soils: Insights from the Mendocino ecological staircase.</title>
        <authorList>
            <person name="Uroz S."/>
            <person name="Tech J.J."/>
            <person name="Sawaya N.A."/>
            <person name="Frey-Klett P."/>
            <person name="Leveau J.H.J."/>
        </authorList>
    </citation>
    <scope>NUCLEOTIDE SEQUENCE [LARGE SCALE GENOMIC DNA]</scope>
    <source>
        <strain evidence="3">Cal35</strain>
    </source>
</reference>
<feature type="transmembrane region" description="Helical" evidence="1">
    <location>
        <begin position="6"/>
        <end position="28"/>
    </location>
</feature>
<keyword evidence="1" id="KW-0472">Membrane</keyword>
<organism evidence="2 3">
    <name type="scientific">Collimonas arenae</name>
    <dbReference type="NCBI Taxonomy" id="279058"/>
    <lineage>
        <taxon>Bacteria</taxon>
        <taxon>Pseudomonadati</taxon>
        <taxon>Pseudomonadota</taxon>
        <taxon>Betaproteobacteria</taxon>
        <taxon>Burkholderiales</taxon>
        <taxon>Oxalobacteraceae</taxon>
        <taxon>Collimonas</taxon>
    </lineage>
</organism>
<keyword evidence="1" id="KW-0812">Transmembrane</keyword>
<sequence length="43" mass="4569">MALLGILGYVEPVLLVGVALLFFGEALAPGQLATYIPIFDAKY</sequence>
<dbReference type="AlphaFoldDB" id="A0A0A1FE42"/>
<dbReference type="KEGG" id="care:LT85_1969"/>
<gene>
    <name evidence="2" type="primary">rarD</name>
    <name evidence="2" type="ORF">LT85_1969</name>
</gene>
<dbReference type="Proteomes" id="UP000030302">
    <property type="component" value="Chromosome"/>
</dbReference>
<keyword evidence="1" id="KW-1133">Transmembrane helix</keyword>
<evidence type="ECO:0000256" key="1">
    <source>
        <dbReference type="SAM" id="Phobius"/>
    </source>
</evidence>
<proteinExistence type="predicted"/>
<name>A0A0A1FE42_9BURK</name>
<dbReference type="STRING" id="279058.LT85_1969"/>
<accession>A0A0A1FE42</accession>
<evidence type="ECO:0000313" key="2">
    <source>
        <dbReference type="EMBL" id="AIY41127.1"/>
    </source>
</evidence>
<dbReference type="HOGENOM" id="CLU_3232125_0_0_4"/>
<keyword evidence="3" id="KW-1185">Reference proteome</keyword>
<dbReference type="EMBL" id="CP009962">
    <property type="protein sequence ID" value="AIY41127.1"/>
    <property type="molecule type" value="Genomic_DNA"/>
</dbReference>
<protein>
    <submittedName>
        <fullName evidence="2">Protein rarD</fullName>
    </submittedName>
</protein>
<evidence type="ECO:0000313" key="3">
    <source>
        <dbReference type="Proteomes" id="UP000030302"/>
    </source>
</evidence>